<gene>
    <name evidence="8" type="ORF">PL78_17280</name>
</gene>
<evidence type="ECO:0000256" key="5">
    <source>
        <dbReference type="ARBA" id="ARBA00023186"/>
    </source>
</evidence>
<evidence type="ECO:0000256" key="1">
    <source>
        <dbReference type="ARBA" id="ARBA00004418"/>
    </source>
</evidence>
<feature type="domain" description="Pili assembly chaperone C-terminal" evidence="7">
    <location>
        <begin position="164"/>
        <end position="230"/>
    </location>
</feature>
<dbReference type="InterPro" id="IPR001829">
    <property type="entry name" value="Pili_assmbl_chaperone_bac"/>
</dbReference>
<reference evidence="9" key="1">
    <citation type="journal article" date="2016" name="Toxins">
        <title>The Draft Genome Sequence of the Yersinia entomophaga Entomopathogenic Type Strain MH96T.</title>
        <authorList>
            <person name="Hurst M.R."/>
            <person name="Beattie A."/>
            <person name="Altermann E."/>
            <person name="Moraga R.M."/>
            <person name="Harper L.A."/>
            <person name="Calder J."/>
            <person name="Laugraud A."/>
        </authorList>
    </citation>
    <scope>NUCLEOTIDE SEQUENCE [LARGE SCALE GENOMIC DNA]</scope>
    <source>
        <strain evidence="9">MH96</strain>
    </source>
</reference>
<dbReference type="SUPFAM" id="SSF49584">
    <property type="entry name" value="Periplasmic chaperone C-domain"/>
    <property type="match status" value="1"/>
</dbReference>
<proteinExistence type="inferred from homology"/>
<evidence type="ECO:0000256" key="4">
    <source>
        <dbReference type="ARBA" id="ARBA00022764"/>
    </source>
</evidence>
<dbReference type="EMBL" id="CP010029">
    <property type="protein sequence ID" value="ANI31564.1"/>
    <property type="molecule type" value="Genomic_DNA"/>
</dbReference>
<evidence type="ECO:0000256" key="3">
    <source>
        <dbReference type="ARBA" id="ARBA00022729"/>
    </source>
</evidence>
<feature type="domain" description="Pili assembly chaperone N-terminal" evidence="6">
    <location>
        <begin position="14"/>
        <end position="137"/>
    </location>
</feature>
<dbReference type="Pfam" id="PF00345">
    <property type="entry name" value="PapD_N"/>
    <property type="match status" value="1"/>
</dbReference>
<dbReference type="PANTHER" id="PTHR30251">
    <property type="entry name" value="PILUS ASSEMBLY CHAPERONE"/>
    <property type="match status" value="1"/>
</dbReference>
<organism evidence="8 9">
    <name type="scientific">Yersinia entomophaga</name>
    <dbReference type="NCBI Taxonomy" id="935293"/>
    <lineage>
        <taxon>Bacteria</taxon>
        <taxon>Pseudomonadati</taxon>
        <taxon>Pseudomonadota</taxon>
        <taxon>Gammaproteobacteria</taxon>
        <taxon>Enterobacterales</taxon>
        <taxon>Yersiniaceae</taxon>
        <taxon>Yersinia</taxon>
    </lineage>
</organism>
<keyword evidence="4" id="KW-0574">Periplasm</keyword>
<evidence type="ECO:0000313" key="8">
    <source>
        <dbReference type="EMBL" id="ANI31564.1"/>
    </source>
</evidence>
<dbReference type="InterPro" id="IPR050643">
    <property type="entry name" value="Periplasmic_pilus_chap"/>
</dbReference>
<evidence type="ECO:0000259" key="6">
    <source>
        <dbReference type="Pfam" id="PF00345"/>
    </source>
</evidence>
<evidence type="ECO:0000256" key="2">
    <source>
        <dbReference type="ARBA" id="ARBA00007399"/>
    </source>
</evidence>
<dbReference type="InterPro" id="IPR036316">
    <property type="entry name" value="Pili_assmbl_chap_C_dom_sf"/>
</dbReference>
<dbReference type="SUPFAM" id="SSF49354">
    <property type="entry name" value="PapD-like"/>
    <property type="match status" value="1"/>
</dbReference>
<dbReference type="Gene3D" id="2.60.40.10">
    <property type="entry name" value="Immunoglobulins"/>
    <property type="match status" value="2"/>
</dbReference>
<name>A0ABN4PXI7_YERET</name>
<comment type="subcellular location">
    <subcellularLocation>
        <location evidence="1">Periplasm</location>
    </subcellularLocation>
</comment>
<dbReference type="PRINTS" id="PR00969">
    <property type="entry name" value="CHAPERONPILI"/>
</dbReference>
<protein>
    <submittedName>
        <fullName evidence="8">Molecular chaperone</fullName>
    </submittedName>
</protein>
<dbReference type="Pfam" id="PF02753">
    <property type="entry name" value="PapD_C"/>
    <property type="match status" value="1"/>
</dbReference>
<dbReference type="InterPro" id="IPR016147">
    <property type="entry name" value="Pili_assmbl_chaperone_N"/>
</dbReference>
<keyword evidence="3" id="KW-0732">Signal</keyword>
<dbReference type="InterPro" id="IPR008962">
    <property type="entry name" value="PapD-like_sf"/>
</dbReference>
<evidence type="ECO:0000313" key="9">
    <source>
        <dbReference type="Proteomes" id="UP000266744"/>
    </source>
</evidence>
<dbReference type="Proteomes" id="UP000266744">
    <property type="component" value="Chromosome"/>
</dbReference>
<keyword evidence="9" id="KW-1185">Reference proteome</keyword>
<dbReference type="PANTHER" id="PTHR30251:SF7">
    <property type="entry name" value="FIMBRIAE CHAPARONE"/>
    <property type="match status" value="1"/>
</dbReference>
<keyword evidence="5" id="KW-0143">Chaperone</keyword>
<sequence length="236" mass="26400">MLLLFIISLNADAGIVASATRIIFLQGERENTLMLANTNKYPVVVQSWIDDGDVDNTPDQAKAPFLPLPAVFKMQPGSMQSLRIISKGNQPASDRESVYWLNLYEIPPKERSNNEDNPQVAMAMNTQMKVFYRPKGLTHSPEAAMKKVNFTLIQNAGETRLRSHNPTPYHVSFGQMTLSLKGKKINILQEMDMMTPPFSEREYSTENPLPANAHGATLTYSYFDDSGAQISQTQSL</sequence>
<accession>A0ABN4PXI7</accession>
<dbReference type="InterPro" id="IPR016148">
    <property type="entry name" value="Pili_assmbl_chaperone_C"/>
</dbReference>
<dbReference type="InterPro" id="IPR013783">
    <property type="entry name" value="Ig-like_fold"/>
</dbReference>
<evidence type="ECO:0000259" key="7">
    <source>
        <dbReference type="Pfam" id="PF02753"/>
    </source>
</evidence>
<comment type="similarity">
    <text evidence="2">Belongs to the periplasmic pilus chaperone family.</text>
</comment>